<dbReference type="OrthoDB" id="1159290at2"/>
<evidence type="ECO:0000313" key="2">
    <source>
        <dbReference type="Proteomes" id="UP000182034"/>
    </source>
</evidence>
<dbReference type="PROSITE" id="PS51257">
    <property type="entry name" value="PROKAR_LIPOPROTEIN"/>
    <property type="match status" value="1"/>
</dbReference>
<organism evidence="1 2">
    <name type="scientific">Chryseobacterium limigenitum</name>
    <dbReference type="NCBI Taxonomy" id="1612149"/>
    <lineage>
        <taxon>Bacteria</taxon>
        <taxon>Pseudomonadati</taxon>
        <taxon>Bacteroidota</taxon>
        <taxon>Flavobacteriia</taxon>
        <taxon>Flavobacteriales</taxon>
        <taxon>Weeksellaceae</taxon>
        <taxon>Chryseobacterium group</taxon>
        <taxon>Chryseobacterium</taxon>
    </lineage>
</organism>
<sequence>MKKLNNIIILIITLLSCIILNGQTGINTSDPNQESLLELYSTNTGFLPVRLSLVNGTNAAPLPQHVKGMMVYNTTNNATLSEGLYLNNGTEWLRLSTSDTPIGNVKYGVQTTDHNGWYLLDGRAVSSLPASVQSNATSIGFTTNIPNATGRYLKAKTGAEALGALGGNTTFIVAQANLPSVTFNGTALSSGSHTHTYTDRGNIIANAGNIGAIVNNQADDSAGIYTTSAAGDHSHSFSVTTGGSSTPVSIDPKNIALNIFIYLGQ</sequence>
<reference evidence="2" key="1">
    <citation type="submission" date="2016-10" db="EMBL/GenBank/DDBJ databases">
        <authorList>
            <person name="Varghese N."/>
            <person name="Submissions S."/>
        </authorList>
    </citation>
    <scope>NUCLEOTIDE SEQUENCE [LARGE SCALE GENOMIC DNA]</scope>
    <source>
        <strain evidence="2">SUR2</strain>
    </source>
</reference>
<evidence type="ECO:0008006" key="3">
    <source>
        <dbReference type="Google" id="ProtNLM"/>
    </source>
</evidence>
<dbReference type="EMBL" id="FPKW01000023">
    <property type="protein sequence ID" value="SFZ96668.1"/>
    <property type="molecule type" value="Genomic_DNA"/>
</dbReference>
<gene>
    <name evidence="1" type="ORF">SAMN05216324_12349</name>
</gene>
<proteinExistence type="predicted"/>
<keyword evidence="2" id="KW-1185">Reference proteome</keyword>
<dbReference type="STRING" id="1612149.SAMN05216324_12349"/>
<accession>A0A1K2IW60</accession>
<dbReference type="AlphaFoldDB" id="A0A1K2IW60"/>
<protein>
    <recommendedName>
        <fullName evidence="3">Microcystin-dependent protein</fullName>
    </recommendedName>
</protein>
<name>A0A1K2IW60_9FLAO</name>
<dbReference type="Proteomes" id="UP000182034">
    <property type="component" value="Unassembled WGS sequence"/>
</dbReference>
<dbReference type="RefSeq" id="WP_072412553.1">
    <property type="nucleotide sequence ID" value="NZ_FPKW01000023.1"/>
</dbReference>
<evidence type="ECO:0000313" key="1">
    <source>
        <dbReference type="EMBL" id="SFZ96668.1"/>
    </source>
</evidence>